<dbReference type="EMBL" id="JAOWLP010000015">
    <property type="protein sequence ID" value="MDG4982325.1"/>
    <property type="molecule type" value="Genomic_DNA"/>
</dbReference>
<dbReference type="GO" id="GO:0005524">
    <property type="term" value="F:ATP binding"/>
    <property type="evidence" value="ECO:0007669"/>
    <property type="project" value="UniProtKB-KW"/>
</dbReference>
<dbReference type="SUPFAM" id="SSF52540">
    <property type="entry name" value="P-loop containing nucleoside triphosphate hydrolases"/>
    <property type="match status" value="1"/>
</dbReference>
<protein>
    <submittedName>
        <fullName evidence="5">ATP-binding cassette domain-containing protein</fullName>
    </submittedName>
</protein>
<dbReference type="Proteomes" id="UP001152656">
    <property type="component" value="Unassembled WGS sequence"/>
</dbReference>
<evidence type="ECO:0000259" key="4">
    <source>
        <dbReference type="SMART" id="SM00382"/>
    </source>
</evidence>
<dbReference type="InterPro" id="IPR027417">
    <property type="entry name" value="P-loop_NTPase"/>
</dbReference>
<evidence type="ECO:0000256" key="3">
    <source>
        <dbReference type="ARBA" id="ARBA00022840"/>
    </source>
</evidence>
<keyword evidence="1" id="KW-0813">Transport</keyword>
<feature type="domain" description="AAA+ ATPase" evidence="4">
    <location>
        <begin position="21"/>
        <end position="198"/>
    </location>
</feature>
<dbReference type="InterPro" id="IPR003593">
    <property type="entry name" value="AAA+_ATPase"/>
</dbReference>
<organism evidence="5 6">
    <name type="scientific">Lactococcus lactis</name>
    <dbReference type="NCBI Taxonomy" id="1358"/>
    <lineage>
        <taxon>Bacteria</taxon>
        <taxon>Bacillati</taxon>
        <taxon>Bacillota</taxon>
        <taxon>Bacilli</taxon>
        <taxon>Lactobacillales</taxon>
        <taxon>Streptococcaceae</taxon>
        <taxon>Lactococcus</taxon>
    </lineage>
</organism>
<proteinExistence type="predicted"/>
<dbReference type="SMART" id="SM00382">
    <property type="entry name" value="AAA"/>
    <property type="match status" value="1"/>
</dbReference>
<keyword evidence="2" id="KW-0547">Nucleotide-binding</keyword>
<dbReference type="Gene3D" id="3.40.50.300">
    <property type="entry name" value="P-loop containing nucleotide triphosphate hydrolases"/>
    <property type="match status" value="1"/>
</dbReference>
<dbReference type="GO" id="GO:0016887">
    <property type="term" value="F:ATP hydrolysis activity"/>
    <property type="evidence" value="ECO:0007669"/>
    <property type="project" value="InterPro"/>
</dbReference>
<evidence type="ECO:0000313" key="6">
    <source>
        <dbReference type="Proteomes" id="UP001152656"/>
    </source>
</evidence>
<evidence type="ECO:0000313" key="5">
    <source>
        <dbReference type="EMBL" id="MDG4982325.1"/>
    </source>
</evidence>
<dbReference type="AlphaFoldDB" id="A0A9X4S2X5"/>
<evidence type="ECO:0000256" key="2">
    <source>
        <dbReference type="ARBA" id="ARBA00022741"/>
    </source>
</evidence>
<reference evidence="5" key="2">
    <citation type="journal article" date="2023" name="Food Microbiol.">
        <title>Evaluation of the fermentation potential of lactic acid bacteria isolated from herbs, fruits and vegetables as starter cultures in nut-based milk alternatives.</title>
        <authorList>
            <person name="Huang W."/>
            <person name="Dong A."/>
            <person name="Pham H.T."/>
            <person name="Zhou C."/>
            <person name="Huo Z."/>
            <person name="Watjen A.P."/>
            <person name="Prakash S."/>
            <person name="Bang-Berthelsen C.H."/>
            <person name="Turner M.S."/>
        </authorList>
    </citation>
    <scope>NUCLEOTIDE SEQUENCE</scope>
    <source>
        <strain evidence="5">581</strain>
    </source>
</reference>
<evidence type="ECO:0000256" key="1">
    <source>
        <dbReference type="ARBA" id="ARBA00022448"/>
    </source>
</evidence>
<accession>A0A9X4S2X5</accession>
<dbReference type="Pfam" id="PF00005">
    <property type="entry name" value="ABC_tran"/>
    <property type="match status" value="1"/>
</dbReference>
<keyword evidence="3 5" id="KW-0067">ATP-binding</keyword>
<gene>
    <name evidence="5" type="ORF">OGZ39_11815</name>
</gene>
<reference evidence="5" key="1">
    <citation type="submission" date="2022-10" db="EMBL/GenBank/DDBJ databases">
        <authorList>
            <person name="Turner M.S."/>
            <person name="Huang W."/>
        </authorList>
    </citation>
    <scope>NUCLEOTIDE SEQUENCE</scope>
    <source>
        <strain evidence="5">581</strain>
    </source>
</reference>
<dbReference type="RefSeq" id="WP_278216500.1">
    <property type="nucleotide sequence ID" value="NZ_JAOWLP010000015.1"/>
</dbReference>
<dbReference type="InterPro" id="IPR051782">
    <property type="entry name" value="ABC_Transporter_VariousFunc"/>
</dbReference>
<dbReference type="PANTHER" id="PTHR42939:SF1">
    <property type="entry name" value="ABC TRANSPORTER ATP-BINDING PROTEIN ALBC-RELATED"/>
    <property type="match status" value="1"/>
</dbReference>
<dbReference type="PANTHER" id="PTHR42939">
    <property type="entry name" value="ABC TRANSPORTER ATP-BINDING PROTEIN ALBC-RELATED"/>
    <property type="match status" value="1"/>
</dbReference>
<name>A0A9X4S2X5_9LACT</name>
<sequence>MLKVSKLNFLNYKIQEFEILVPGLYGFVGQNGAGKSTFFSILNGDISAKGSIISSRKVMYISNLQSFDKNLKALDYFKLLSESERSSAKKLSKLFDINSFIDKKIGKYSLGMLQQFAIIISLASNSEIVIFDELHSGLDLKHQRIFFDILQHEKKEKIIILTSHHLEDVKNNCDVSFFLDKDIEVIKDFNDVENRIIGG</sequence>
<dbReference type="InterPro" id="IPR003439">
    <property type="entry name" value="ABC_transporter-like_ATP-bd"/>
</dbReference>
<comment type="caution">
    <text evidence="5">The sequence shown here is derived from an EMBL/GenBank/DDBJ whole genome shotgun (WGS) entry which is preliminary data.</text>
</comment>